<proteinExistence type="predicted"/>
<comment type="caution">
    <text evidence="2">The sequence shown here is derived from an EMBL/GenBank/DDBJ whole genome shotgun (WGS) entry which is preliminary data.</text>
</comment>
<reference evidence="2 3" key="1">
    <citation type="submission" date="2018-12" db="EMBL/GenBank/DDBJ databases">
        <title>Draft genome sequence of Xylaria grammica IHI A82.</title>
        <authorList>
            <person name="Buettner E."/>
            <person name="Kellner H."/>
        </authorList>
    </citation>
    <scope>NUCLEOTIDE SEQUENCE [LARGE SCALE GENOMIC DNA]</scope>
    <source>
        <strain evidence="2 3">IHI A82</strain>
    </source>
</reference>
<gene>
    <name evidence="2" type="ORF">EKO27_g11567</name>
</gene>
<feature type="compositionally biased region" description="Pro residues" evidence="1">
    <location>
        <begin position="118"/>
        <end position="127"/>
    </location>
</feature>
<name>A0A439CMZ6_9PEZI</name>
<feature type="region of interest" description="Disordered" evidence="1">
    <location>
        <begin position="49"/>
        <end position="146"/>
    </location>
</feature>
<evidence type="ECO:0000313" key="2">
    <source>
        <dbReference type="EMBL" id="RWA03533.1"/>
    </source>
</evidence>
<protein>
    <submittedName>
        <fullName evidence="2">Uncharacterized protein</fullName>
    </submittedName>
</protein>
<organism evidence="2 3">
    <name type="scientific">Xylaria grammica</name>
    <dbReference type="NCBI Taxonomy" id="363999"/>
    <lineage>
        <taxon>Eukaryota</taxon>
        <taxon>Fungi</taxon>
        <taxon>Dikarya</taxon>
        <taxon>Ascomycota</taxon>
        <taxon>Pezizomycotina</taxon>
        <taxon>Sordariomycetes</taxon>
        <taxon>Xylariomycetidae</taxon>
        <taxon>Xylariales</taxon>
        <taxon>Xylariaceae</taxon>
        <taxon>Xylaria</taxon>
    </lineage>
</organism>
<evidence type="ECO:0000256" key="1">
    <source>
        <dbReference type="SAM" id="MobiDB-lite"/>
    </source>
</evidence>
<dbReference type="AlphaFoldDB" id="A0A439CMZ6"/>
<evidence type="ECO:0000313" key="3">
    <source>
        <dbReference type="Proteomes" id="UP000286045"/>
    </source>
</evidence>
<dbReference type="Proteomes" id="UP000286045">
    <property type="component" value="Unassembled WGS sequence"/>
</dbReference>
<accession>A0A439CMZ6</accession>
<feature type="non-terminal residue" evidence="2">
    <location>
        <position position="146"/>
    </location>
</feature>
<dbReference type="EMBL" id="RYZI01000760">
    <property type="protein sequence ID" value="RWA03533.1"/>
    <property type="molecule type" value="Genomic_DNA"/>
</dbReference>
<sequence>MAIIPATLEDELVDALQDLQIDPENAIRNGPMSRDRLLRYLFTRGMRLSADPSVPTESVKSADDIPGPAKRERGRRSSDSLLRVKRARLTTEDSPAPGSKVAPDPVAKADKSAQTDFPAPPSRPSSLPPWRRQVRCPESQTTNAVP</sequence>
<keyword evidence="3" id="KW-1185">Reference proteome</keyword>
<feature type="compositionally biased region" description="Basic and acidic residues" evidence="1">
    <location>
        <begin position="69"/>
        <end position="78"/>
    </location>
</feature>